<dbReference type="Proteomes" id="UP000188268">
    <property type="component" value="Unassembled WGS sequence"/>
</dbReference>
<dbReference type="AlphaFoldDB" id="A0A1R3IQ18"/>
<organism evidence="3 4">
    <name type="scientific">Corchorus capsularis</name>
    <name type="common">Jute</name>
    <dbReference type="NCBI Taxonomy" id="210143"/>
    <lineage>
        <taxon>Eukaryota</taxon>
        <taxon>Viridiplantae</taxon>
        <taxon>Streptophyta</taxon>
        <taxon>Embryophyta</taxon>
        <taxon>Tracheophyta</taxon>
        <taxon>Spermatophyta</taxon>
        <taxon>Magnoliopsida</taxon>
        <taxon>eudicotyledons</taxon>
        <taxon>Gunneridae</taxon>
        <taxon>Pentapetalae</taxon>
        <taxon>rosids</taxon>
        <taxon>malvids</taxon>
        <taxon>Malvales</taxon>
        <taxon>Malvaceae</taxon>
        <taxon>Grewioideae</taxon>
        <taxon>Apeibeae</taxon>
        <taxon>Corchorus</taxon>
    </lineage>
</organism>
<proteinExistence type="predicted"/>
<dbReference type="OMA" id="IWHVIAN"/>
<evidence type="ECO:0000256" key="1">
    <source>
        <dbReference type="SAM" id="MobiDB-lite"/>
    </source>
</evidence>
<evidence type="ECO:0000313" key="4">
    <source>
        <dbReference type="Proteomes" id="UP000188268"/>
    </source>
</evidence>
<dbReference type="Gramene" id="OMO84666">
    <property type="protein sequence ID" value="OMO84666"/>
    <property type="gene ID" value="CCACVL1_10728"/>
</dbReference>
<evidence type="ECO:0000313" key="3">
    <source>
        <dbReference type="EMBL" id="OMO84666.1"/>
    </source>
</evidence>
<dbReference type="EMBL" id="AWWV01009706">
    <property type="protein sequence ID" value="OMO84666.1"/>
    <property type="molecule type" value="Genomic_DNA"/>
</dbReference>
<dbReference type="PANTHER" id="PTHR35481:SF1">
    <property type="entry name" value="DNA-DIRECTED RNA POLYMERASE SUBUNIT ALPHA"/>
    <property type="match status" value="1"/>
</dbReference>
<comment type="caution">
    <text evidence="3">The sequence shown here is derived from an EMBL/GenBank/DDBJ whole genome shotgun (WGS) entry which is preliminary data.</text>
</comment>
<protein>
    <recommendedName>
        <fullName evidence="2">DUF7903 domain-containing protein</fullName>
    </recommendedName>
</protein>
<dbReference type="OrthoDB" id="2014147at2759"/>
<dbReference type="Pfam" id="PF25475">
    <property type="entry name" value="DUF7903"/>
    <property type="match status" value="1"/>
</dbReference>
<sequence length="521" mass="57140">MAYIPPHKRQSKESESPTLTPESLVPQFRRNVHLRSPKPNADRSGKIVYASYAISKWFAVGLDDGNEDSSAASLVPVSVESVERRSGEKPVILVKNLDKENNEVKGSPCPSIVENILPDLLSSFEIARSETASQNLVEVKPTLVARFGKILFHGSPSVKLESIRKDCVTETTLRNLKRSFYTSLPASYVGNIIAEVVPKIGVDFEEVKDIYHVKLSDNTQPDSTISCKCSVTDDEKLQLYKVELNQVRDMVVDISCPNMDLDLRLMLCHKRILTSLNDDEIQNIKNLVDSAVVDPDVKGGLRWPLGKAYTGERFSVVGVWHTTATSYQSSSMRLKVRHADRFDFRTSYGESSKEVVLKLKGIVFGLLTSVAFTSLVVAAVPTLHAMGRAAVSLSKLADAAREELPSTMAAIRLSGMEISDLTLELSDLSQEIADGVNKSAQAVQAAEAGIRKIGSLAHKQTVSMIQERASLPIISIQPVVAGAARKTSHAVGQATKTIMKIIYRGEFSSENEDDSIDRVEI</sequence>
<feature type="compositionally biased region" description="Basic residues" evidence="1">
    <location>
        <begin position="1"/>
        <end position="10"/>
    </location>
</feature>
<dbReference type="InterPro" id="IPR057225">
    <property type="entry name" value="DUF7903"/>
</dbReference>
<feature type="region of interest" description="Disordered" evidence="1">
    <location>
        <begin position="1"/>
        <end position="25"/>
    </location>
</feature>
<keyword evidence="4" id="KW-1185">Reference proteome</keyword>
<feature type="domain" description="DUF7903" evidence="2">
    <location>
        <begin position="42"/>
        <end position="369"/>
    </location>
</feature>
<evidence type="ECO:0000259" key="2">
    <source>
        <dbReference type="Pfam" id="PF25475"/>
    </source>
</evidence>
<name>A0A1R3IQ18_COCAP</name>
<gene>
    <name evidence="3" type="ORF">CCACVL1_10728</name>
</gene>
<accession>A0A1R3IQ18</accession>
<dbReference type="PANTHER" id="PTHR35481">
    <property type="entry name" value="DNA-DIRECTED RNA POLYMERASE SUBUNIT ALPHA"/>
    <property type="match status" value="1"/>
</dbReference>
<reference evidence="3 4" key="1">
    <citation type="submission" date="2013-09" db="EMBL/GenBank/DDBJ databases">
        <title>Corchorus capsularis genome sequencing.</title>
        <authorList>
            <person name="Alam M."/>
            <person name="Haque M.S."/>
            <person name="Islam M.S."/>
            <person name="Emdad E.M."/>
            <person name="Islam M.M."/>
            <person name="Ahmed B."/>
            <person name="Halim A."/>
            <person name="Hossen Q.M.M."/>
            <person name="Hossain M.Z."/>
            <person name="Ahmed R."/>
            <person name="Khan M.M."/>
            <person name="Islam R."/>
            <person name="Rashid M.M."/>
            <person name="Khan S.A."/>
            <person name="Rahman M.S."/>
            <person name="Alam M."/>
        </authorList>
    </citation>
    <scope>NUCLEOTIDE SEQUENCE [LARGE SCALE GENOMIC DNA]</scope>
    <source>
        <strain evidence="4">cv. CVL-1</strain>
        <tissue evidence="3">Whole seedling</tissue>
    </source>
</reference>